<comment type="caution">
    <text evidence="2">The sequence shown here is derived from an EMBL/GenBank/DDBJ whole genome shotgun (WGS) entry which is preliminary data.</text>
</comment>
<dbReference type="Gene3D" id="1.10.30.50">
    <property type="match status" value="1"/>
</dbReference>
<feature type="domain" description="HNH nuclease" evidence="1">
    <location>
        <begin position="77"/>
        <end position="130"/>
    </location>
</feature>
<dbReference type="EMBL" id="LAZR01059680">
    <property type="protein sequence ID" value="KKK67304.1"/>
    <property type="molecule type" value="Genomic_DNA"/>
</dbReference>
<organism evidence="2">
    <name type="scientific">marine sediment metagenome</name>
    <dbReference type="NCBI Taxonomy" id="412755"/>
    <lineage>
        <taxon>unclassified sequences</taxon>
        <taxon>metagenomes</taxon>
        <taxon>ecological metagenomes</taxon>
    </lineage>
</organism>
<dbReference type="InterPro" id="IPR029471">
    <property type="entry name" value="HNH_5"/>
</dbReference>
<dbReference type="InterPro" id="IPR052892">
    <property type="entry name" value="NA-targeting_endonuclease"/>
</dbReference>
<dbReference type="AlphaFoldDB" id="A0A0F8ZLL7"/>
<accession>A0A0F8ZLL7</accession>
<dbReference type="SMART" id="SM00507">
    <property type="entry name" value="HNHc"/>
    <property type="match status" value="1"/>
</dbReference>
<protein>
    <recommendedName>
        <fullName evidence="1">HNH nuclease domain-containing protein</fullName>
    </recommendedName>
</protein>
<dbReference type="PANTHER" id="PTHR33877">
    <property type="entry name" value="SLL1193 PROTEIN"/>
    <property type="match status" value="1"/>
</dbReference>
<reference evidence="2" key="1">
    <citation type="journal article" date="2015" name="Nature">
        <title>Complex archaea that bridge the gap between prokaryotes and eukaryotes.</title>
        <authorList>
            <person name="Spang A."/>
            <person name="Saw J.H."/>
            <person name="Jorgensen S.L."/>
            <person name="Zaremba-Niedzwiedzka K."/>
            <person name="Martijn J."/>
            <person name="Lind A.E."/>
            <person name="van Eijk R."/>
            <person name="Schleper C."/>
            <person name="Guy L."/>
            <person name="Ettema T.J."/>
        </authorList>
    </citation>
    <scope>NUCLEOTIDE SEQUENCE</scope>
</reference>
<sequence>MVSIRAKAAPDGLDQRVGGHRERIAEGISSHTSAPLPLEASVRGYGGVLSPSLHPAEQLIRGLVVKKQKRLRYATHTMRKRIYKRDAGQCQYCGVEVSIQECNFDHVIPFTGGGSTNQMNLVVCCRDCNELKYAQLIPAELRPRTGHSISKKLKQRRKPRRRFIKLAQENRDRFAMIRLADGMGVYIEDLFKAKTLRHVRR</sequence>
<dbReference type="InterPro" id="IPR003615">
    <property type="entry name" value="HNH_nuc"/>
</dbReference>
<dbReference type="Pfam" id="PF14279">
    <property type="entry name" value="HNH_5"/>
    <property type="match status" value="1"/>
</dbReference>
<dbReference type="CDD" id="cd00085">
    <property type="entry name" value="HNHc"/>
    <property type="match status" value="1"/>
</dbReference>
<proteinExistence type="predicted"/>
<gene>
    <name evidence="2" type="ORF">LCGC14_2955400</name>
</gene>
<evidence type="ECO:0000313" key="2">
    <source>
        <dbReference type="EMBL" id="KKK67304.1"/>
    </source>
</evidence>
<evidence type="ECO:0000259" key="1">
    <source>
        <dbReference type="SMART" id="SM00507"/>
    </source>
</evidence>
<name>A0A0F8ZLL7_9ZZZZ</name>
<dbReference type="PANTHER" id="PTHR33877:SF2">
    <property type="entry name" value="OS07G0170200 PROTEIN"/>
    <property type="match status" value="1"/>
</dbReference>